<feature type="compositionally biased region" description="Polar residues" evidence="1">
    <location>
        <begin position="209"/>
        <end position="219"/>
    </location>
</feature>
<protein>
    <recommendedName>
        <fullName evidence="5">Secreted protein</fullName>
    </recommendedName>
</protein>
<organism evidence="3 4">
    <name type="scientific">Phyllosticta capitalensis</name>
    <dbReference type="NCBI Taxonomy" id="121624"/>
    <lineage>
        <taxon>Eukaryota</taxon>
        <taxon>Fungi</taxon>
        <taxon>Dikarya</taxon>
        <taxon>Ascomycota</taxon>
        <taxon>Pezizomycotina</taxon>
        <taxon>Dothideomycetes</taxon>
        <taxon>Dothideomycetes incertae sedis</taxon>
        <taxon>Botryosphaeriales</taxon>
        <taxon>Phyllostictaceae</taxon>
        <taxon>Phyllosticta</taxon>
    </lineage>
</organism>
<keyword evidence="2" id="KW-0732">Signal</keyword>
<feature type="region of interest" description="Disordered" evidence="1">
    <location>
        <begin position="142"/>
        <end position="219"/>
    </location>
</feature>
<evidence type="ECO:0000313" key="4">
    <source>
        <dbReference type="Proteomes" id="UP001492380"/>
    </source>
</evidence>
<name>A0ABR1YXT3_9PEZI</name>
<evidence type="ECO:0000313" key="3">
    <source>
        <dbReference type="EMBL" id="KAK8240666.1"/>
    </source>
</evidence>
<reference evidence="3 4" key="1">
    <citation type="submission" date="2024-04" db="EMBL/GenBank/DDBJ databases">
        <title>Phyllosticta paracitricarpa is synonymous to the EU quarantine fungus P. citricarpa based on phylogenomic analyses.</title>
        <authorList>
            <consortium name="Lawrence Berkeley National Laboratory"/>
            <person name="Van Ingen-Buijs V.A."/>
            <person name="Van Westerhoven A.C."/>
            <person name="Haridas S."/>
            <person name="Skiadas P."/>
            <person name="Martin F."/>
            <person name="Groenewald J.Z."/>
            <person name="Crous P.W."/>
            <person name="Seidl M.F."/>
        </authorList>
    </citation>
    <scope>NUCLEOTIDE SEQUENCE [LARGE SCALE GENOMIC DNA]</scope>
    <source>
        <strain evidence="3 4">CBS 123374</strain>
    </source>
</reference>
<proteinExistence type="predicted"/>
<accession>A0ABR1YXT3</accession>
<gene>
    <name evidence="3" type="ORF">HDK90DRAFT_191287</name>
</gene>
<sequence>MFILGWTFASMSFICVCVSDDEPVHPLAQRQRHRVADIVSQFAFGRGPYRQADGRIAAAVTAAAEASTRSAGRFLHRGSTAHTSSGVRIWGRTGQMGDVCRCEDMVSMIWSRRKKKLTHTIRQTSSRERQWSTSYYYQSGPVRPVQSVPIQSSTSSTSSQTSPRQSGRRTHFRTNRPSKPLEKKLLFGKTRSFPNRPQSSPRREPLAISSFSRSQVLDS</sequence>
<evidence type="ECO:0008006" key="5">
    <source>
        <dbReference type="Google" id="ProtNLM"/>
    </source>
</evidence>
<dbReference type="Proteomes" id="UP001492380">
    <property type="component" value="Unassembled WGS sequence"/>
</dbReference>
<feature type="compositionally biased region" description="Basic residues" evidence="1">
    <location>
        <begin position="166"/>
        <end position="176"/>
    </location>
</feature>
<evidence type="ECO:0000256" key="2">
    <source>
        <dbReference type="SAM" id="SignalP"/>
    </source>
</evidence>
<keyword evidence="4" id="KW-1185">Reference proteome</keyword>
<feature type="signal peptide" evidence="2">
    <location>
        <begin position="1"/>
        <end position="19"/>
    </location>
</feature>
<comment type="caution">
    <text evidence="3">The sequence shown here is derived from an EMBL/GenBank/DDBJ whole genome shotgun (WGS) entry which is preliminary data.</text>
</comment>
<evidence type="ECO:0000256" key="1">
    <source>
        <dbReference type="SAM" id="MobiDB-lite"/>
    </source>
</evidence>
<dbReference type="EMBL" id="JBBWRZ010000003">
    <property type="protein sequence ID" value="KAK8240666.1"/>
    <property type="molecule type" value="Genomic_DNA"/>
</dbReference>
<feature type="compositionally biased region" description="Low complexity" evidence="1">
    <location>
        <begin position="144"/>
        <end position="165"/>
    </location>
</feature>
<feature type="chain" id="PRO_5046031267" description="Secreted protein" evidence="2">
    <location>
        <begin position="20"/>
        <end position="219"/>
    </location>
</feature>